<name>A0ABX8TFX2_9CAUL</name>
<sequence>MRPFIAPVASSIVASSIVAFGLALSAAAPAHADTRFLAYNANDRITQAMTKGITLEVRRGLFGAVSVERLFSTTARGSAEFTRGGPDGARRVLPAGANENDIYAINQTVGDGRGLSRALCPGADAAWLILSRIRPARPLTMQAVGQWADGTFRHCTTLSYEWRGEWATAPGSTAPVPD</sequence>
<proteinExistence type="predicted"/>
<keyword evidence="3" id="KW-1185">Reference proteome</keyword>
<organism evidence="2 3">
    <name type="scientific">Brevundimonas nasdae</name>
    <dbReference type="NCBI Taxonomy" id="172043"/>
    <lineage>
        <taxon>Bacteria</taxon>
        <taxon>Pseudomonadati</taxon>
        <taxon>Pseudomonadota</taxon>
        <taxon>Alphaproteobacteria</taxon>
        <taxon>Caulobacterales</taxon>
        <taxon>Caulobacteraceae</taxon>
        <taxon>Brevundimonas</taxon>
    </lineage>
</organism>
<dbReference type="EMBL" id="CP080034">
    <property type="protein sequence ID" value="QYC10091.1"/>
    <property type="molecule type" value="Genomic_DNA"/>
</dbReference>
<accession>A0ABX8TFX2</accession>
<keyword evidence="1" id="KW-0732">Signal</keyword>
<dbReference type="Proteomes" id="UP000824334">
    <property type="component" value="Chromosome"/>
</dbReference>
<feature type="chain" id="PRO_5045463150" evidence="1">
    <location>
        <begin position="33"/>
        <end position="178"/>
    </location>
</feature>
<protein>
    <submittedName>
        <fullName evidence="2">Uncharacterized protein</fullName>
    </submittedName>
</protein>
<dbReference type="GeneID" id="94376842"/>
<evidence type="ECO:0000256" key="1">
    <source>
        <dbReference type="SAM" id="SignalP"/>
    </source>
</evidence>
<dbReference type="RefSeq" id="WP_219352930.1">
    <property type="nucleotide sequence ID" value="NZ_CP080034.1"/>
</dbReference>
<reference evidence="2 3" key="1">
    <citation type="submission" date="2021-07" db="EMBL/GenBank/DDBJ databases">
        <title>Isolation and characterization of bacteria from a gold mining with a capacity of golden bioaccumulation.</title>
        <authorList>
            <person name="Yang X.J."/>
        </authorList>
    </citation>
    <scope>NUCLEOTIDE SEQUENCE [LARGE SCALE GENOMIC DNA]</scope>
    <source>
        <strain evidence="2 3">Au29</strain>
    </source>
</reference>
<feature type="signal peptide" evidence="1">
    <location>
        <begin position="1"/>
        <end position="32"/>
    </location>
</feature>
<evidence type="ECO:0000313" key="3">
    <source>
        <dbReference type="Proteomes" id="UP000824334"/>
    </source>
</evidence>
<evidence type="ECO:0000313" key="2">
    <source>
        <dbReference type="EMBL" id="QYC10091.1"/>
    </source>
</evidence>
<gene>
    <name evidence="2" type="ORF">KWG56_16250</name>
</gene>